<keyword evidence="3" id="KW-1185">Reference proteome</keyword>
<dbReference type="Proteomes" id="UP000553632">
    <property type="component" value="Unassembled WGS sequence"/>
</dbReference>
<organism evidence="1 3">
    <name type="scientific">Perkinsus olseni</name>
    <name type="common">Perkinsus atlanticus</name>
    <dbReference type="NCBI Taxonomy" id="32597"/>
    <lineage>
        <taxon>Eukaryota</taxon>
        <taxon>Sar</taxon>
        <taxon>Alveolata</taxon>
        <taxon>Perkinsozoa</taxon>
        <taxon>Perkinsea</taxon>
        <taxon>Perkinsida</taxon>
        <taxon>Perkinsidae</taxon>
        <taxon>Perkinsus</taxon>
    </lineage>
</organism>
<dbReference type="EMBL" id="JABANM010001849">
    <property type="protein sequence ID" value="KAF4753587.1"/>
    <property type="molecule type" value="Genomic_DNA"/>
</dbReference>
<proteinExistence type="predicted"/>
<evidence type="ECO:0000313" key="4">
    <source>
        <dbReference type="Proteomes" id="UP000574390"/>
    </source>
</evidence>
<accession>A0A7J6T9F5</accession>
<evidence type="ECO:0000313" key="1">
    <source>
        <dbReference type="EMBL" id="KAF4741076.1"/>
    </source>
</evidence>
<dbReference type="EMBL" id="JABANO010012867">
    <property type="protein sequence ID" value="KAF4741076.1"/>
    <property type="molecule type" value="Genomic_DNA"/>
</dbReference>
<feature type="non-terminal residue" evidence="1">
    <location>
        <position position="131"/>
    </location>
</feature>
<dbReference type="Proteomes" id="UP000574390">
    <property type="component" value="Unassembled WGS sequence"/>
</dbReference>
<comment type="caution">
    <text evidence="1">The sequence shown here is derived from an EMBL/GenBank/DDBJ whole genome shotgun (WGS) entry which is preliminary data.</text>
</comment>
<reference evidence="3 4" key="1">
    <citation type="submission" date="2020-04" db="EMBL/GenBank/DDBJ databases">
        <title>Perkinsus olseni comparative genomics.</title>
        <authorList>
            <person name="Bogema D.R."/>
        </authorList>
    </citation>
    <scope>NUCLEOTIDE SEQUENCE [LARGE SCALE GENOMIC DNA]</scope>
    <source>
        <strain evidence="2">ATCC PRA-205</strain>
        <strain evidence="1 3">ATCC PRA-207</strain>
    </source>
</reference>
<protein>
    <submittedName>
        <fullName evidence="1">Uncharacterized protein</fullName>
    </submittedName>
</protein>
<name>A0A7J6T9F5_PEROL</name>
<dbReference type="AlphaFoldDB" id="A0A7J6T9F5"/>
<sequence>MDTLYAYRSDEARRAGLRVHRVNGIGEVGLKRIVTDLKRRKAFNRLMKAIMEHLGVTAAAQQDSQPCEACYDAFALSLEICCDSQLTNVAAEKYRMFMAYDLEKSQPSILHEPTMEDISIDLRPVMGFCNG</sequence>
<evidence type="ECO:0000313" key="2">
    <source>
        <dbReference type="EMBL" id="KAF4753587.1"/>
    </source>
</evidence>
<evidence type="ECO:0000313" key="3">
    <source>
        <dbReference type="Proteomes" id="UP000553632"/>
    </source>
</evidence>
<gene>
    <name evidence="2" type="ORF">FOZ62_007465</name>
    <name evidence="1" type="ORF">FOZ63_027702</name>
</gene>